<evidence type="ECO:0000259" key="5">
    <source>
        <dbReference type="PROSITE" id="PS50931"/>
    </source>
</evidence>
<evidence type="ECO:0000256" key="3">
    <source>
        <dbReference type="ARBA" id="ARBA00023125"/>
    </source>
</evidence>
<dbReference type="CDD" id="cd08420">
    <property type="entry name" value="PBP2_CysL_like"/>
    <property type="match status" value="1"/>
</dbReference>
<dbReference type="InterPro" id="IPR005119">
    <property type="entry name" value="LysR_subst-bd"/>
</dbReference>
<sequence>MADLSHAILSTSIEYSVMFCSVKSNGFLMTFEQLAIFVAVAEREHLTQAAAAINLTPSAVSSAIKNLEVFYGVELFHRVGRRIELTQIGRVFLGEAKATLARVRSSELMLSELGGLRRGKLSLYASQTIASYWLPPFLMRFKQDYPGIEIDLTIGNTRTVAEAVTEGGAELGFVEGEIDAPLLVSKVVAEDALIIVVAPCHPWADKRPLKAGDIVGGTSWVMREQGSGTRSEFEHAIDNLKVSHDDLKIALVLPSNEAVLSAVCAGNCAAVISSAAARAYLREGLVVEAAFKLPIRRFRMLRHKQRHSSKASEILEGLCG</sequence>
<accession>A0ABU0SAU6</accession>
<organism evidence="6 7">
    <name type="scientific">Phyllobacterium ifriqiyense</name>
    <dbReference type="NCBI Taxonomy" id="314238"/>
    <lineage>
        <taxon>Bacteria</taxon>
        <taxon>Pseudomonadati</taxon>
        <taxon>Pseudomonadota</taxon>
        <taxon>Alphaproteobacteria</taxon>
        <taxon>Hyphomicrobiales</taxon>
        <taxon>Phyllobacteriaceae</taxon>
        <taxon>Phyllobacterium</taxon>
    </lineage>
</organism>
<dbReference type="PRINTS" id="PR00039">
    <property type="entry name" value="HTHLYSR"/>
</dbReference>
<dbReference type="PANTHER" id="PTHR30126">
    <property type="entry name" value="HTH-TYPE TRANSCRIPTIONAL REGULATOR"/>
    <property type="match status" value="1"/>
</dbReference>
<reference evidence="6 7" key="1">
    <citation type="submission" date="2023-07" db="EMBL/GenBank/DDBJ databases">
        <title>Comparative genomics of wheat-associated soil bacteria to identify genetic determinants of phenazine resistance.</title>
        <authorList>
            <person name="Mouncey N."/>
        </authorList>
    </citation>
    <scope>NUCLEOTIDE SEQUENCE [LARGE SCALE GENOMIC DNA]</scope>
    <source>
        <strain evidence="6 7">W4I11</strain>
    </source>
</reference>
<dbReference type="Pfam" id="PF00126">
    <property type="entry name" value="HTH_1"/>
    <property type="match status" value="1"/>
</dbReference>
<dbReference type="SUPFAM" id="SSF46785">
    <property type="entry name" value="Winged helix' DNA-binding domain"/>
    <property type="match status" value="1"/>
</dbReference>
<name>A0ABU0SAU6_9HYPH</name>
<dbReference type="Proteomes" id="UP001237780">
    <property type="component" value="Unassembled WGS sequence"/>
</dbReference>
<gene>
    <name evidence="6" type="ORF">QFZ34_002227</name>
</gene>
<dbReference type="EMBL" id="JAUSZT010000003">
    <property type="protein sequence ID" value="MDQ0997045.1"/>
    <property type="molecule type" value="Genomic_DNA"/>
</dbReference>
<comment type="similarity">
    <text evidence="1">Belongs to the LysR transcriptional regulatory family.</text>
</comment>
<keyword evidence="2" id="KW-0805">Transcription regulation</keyword>
<evidence type="ECO:0000256" key="4">
    <source>
        <dbReference type="ARBA" id="ARBA00023163"/>
    </source>
</evidence>
<dbReference type="InterPro" id="IPR000847">
    <property type="entry name" value="LysR_HTH_N"/>
</dbReference>
<dbReference type="Gene3D" id="3.40.190.290">
    <property type="match status" value="1"/>
</dbReference>
<dbReference type="PANTHER" id="PTHR30126:SF39">
    <property type="entry name" value="HTH-TYPE TRANSCRIPTIONAL REGULATOR CYSL"/>
    <property type="match status" value="1"/>
</dbReference>
<dbReference type="InterPro" id="IPR036390">
    <property type="entry name" value="WH_DNA-bd_sf"/>
</dbReference>
<comment type="caution">
    <text evidence="6">The sequence shown here is derived from an EMBL/GenBank/DDBJ whole genome shotgun (WGS) entry which is preliminary data.</text>
</comment>
<evidence type="ECO:0000313" key="7">
    <source>
        <dbReference type="Proteomes" id="UP001237780"/>
    </source>
</evidence>
<evidence type="ECO:0000313" key="6">
    <source>
        <dbReference type="EMBL" id="MDQ0997045.1"/>
    </source>
</evidence>
<feature type="domain" description="HTH lysR-type" evidence="5">
    <location>
        <begin position="29"/>
        <end position="86"/>
    </location>
</feature>
<keyword evidence="7" id="KW-1185">Reference proteome</keyword>
<dbReference type="GO" id="GO:0003677">
    <property type="term" value="F:DNA binding"/>
    <property type="evidence" value="ECO:0007669"/>
    <property type="project" value="UniProtKB-KW"/>
</dbReference>
<keyword evidence="3 6" id="KW-0238">DNA-binding</keyword>
<dbReference type="PROSITE" id="PS50931">
    <property type="entry name" value="HTH_LYSR"/>
    <property type="match status" value="1"/>
</dbReference>
<evidence type="ECO:0000256" key="2">
    <source>
        <dbReference type="ARBA" id="ARBA00023015"/>
    </source>
</evidence>
<dbReference type="SUPFAM" id="SSF53850">
    <property type="entry name" value="Periplasmic binding protein-like II"/>
    <property type="match status" value="1"/>
</dbReference>
<proteinExistence type="inferred from homology"/>
<protein>
    <submittedName>
        <fullName evidence="6">DNA-binding transcriptional LysR family regulator</fullName>
    </submittedName>
</protein>
<dbReference type="Gene3D" id="1.10.10.10">
    <property type="entry name" value="Winged helix-like DNA-binding domain superfamily/Winged helix DNA-binding domain"/>
    <property type="match status" value="1"/>
</dbReference>
<dbReference type="Pfam" id="PF03466">
    <property type="entry name" value="LysR_substrate"/>
    <property type="match status" value="1"/>
</dbReference>
<dbReference type="InterPro" id="IPR036388">
    <property type="entry name" value="WH-like_DNA-bd_sf"/>
</dbReference>
<evidence type="ECO:0000256" key="1">
    <source>
        <dbReference type="ARBA" id="ARBA00009437"/>
    </source>
</evidence>
<keyword evidence="4" id="KW-0804">Transcription</keyword>